<dbReference type="PANTHER" id="PTHR35004:SF8">
    <property type="entry name" value="TRANSPOSASE RV3428C-RELATED"/>
    <property type="match status" value="1"/>
</dbReference>
<dbReference type="InterPro" id="IPR054353">
    <property type="entry name" value="IstA-like_C"/>
</dbReference>
<feature type="domain" description="Transposase for insertion sequence element IS21-like C-terminal" evidence="1">
    <location>
        <begin position="265"/>
        <end position="336"/>
    </location>
</feature>
<dbReference type="Pfam" id="PF22483">
    <property type="entry name" value="Mu-transpos_C_2"/>
    <property type="match status" value="1"/>
</dbReference>
<protein>
    <recommendedName>
        <fullName evidence="1">Transposase for insertion sequence element IS21-like C-terminal domain-containing protein</fullName>
    </recommendedName>
</protein>
<dbReference type="PANTHER" id="PTHR35004">
    <property type="entry name" value="TRANSPOSASE RV3428C-RELATED"/>
    <property type="match status" value="1"/>
</dbReference>
<dbReference type="EMBL" id="PPTX01000012">
    <property type="protein sequence ID" value="RDB79116.1"/>
    <property type="molecule type" value="Genomic_DNA"/>
</dbReference>
<proteinExistence type="predicted"/>
<dbReference type="AlphaFoldDB" id="A0A369MQT0"/>
<sequence>MKAKAPASLQPNNGKIVSAQGCRRFCALPSYEHFAKRMGDQRGWRLQYAYSEYVAACREAGERPYAYSSFCAGLRGWRREMGAAGIPEWYPGEYMRTYWSRGSAQIAGEQAAFPVFVAAMAYSDATFLYRADDMGTKSWMACCQRAFRSFGGVPYVTDCAQCKVSATARSTIEAFARHYRTVLYGARPKTAKGAEGAGKPLDARTVSYVARKVIEDVAGMDFASFEDLDAYVEGKLVAYNAIGSEGRPARWTLFKERELPQMLELPSEDADFATWSTRVVRDDYHFVVDGVRYSAPWRCSNEEVRVSWTDGEVRSYLNGELVARHERMTEMRGRCTVTDPAHRPPGHRWFAKRMDDRFLALAREEGANVVRVMKHVLSACKKEGKGFRACKELIDLRKTPSAAGVTLDEACRAVLDGGGEIGVAEVMEKLAGDAE</sequence>
<evidence type="ECO:0000259" key="1">
    <source>
        <dbReference type="Pfam" id="PF22483"/>
    </source>
</evidence>
<organism evidence="2 3">
    <name type="scientific">Eggerthella lenta</name>
    <name type="common">Eubacterium lentum</name>
    <dbReference type="NCBI Taxonomy" id="84112"/>
    <lineage>
        <taxon>Bacteria</taxon>
        <taxon>Bacillati</taxon>
        <taxon>Actinomycetota</taxon>
        <taxon>Coriobacteriia</taxon>
        <taxon>Eggerthellales</taxon>
        <taxon>Eggerthellaceae</taxon>
        <taxon>Eggerthella</taxon>
    </lineage>
</organism>
<name>A0A369MQT0_EGGLN</name>
<reference evidence="2 3" key="1">
    <citation type="journal article" date="2018" name="Elife">
        <title>Discovery and characterization of a prevalent human gut bacterial enzyme sufficient for the inactivation of a family of plant toxins.</title>
        <authorList>
            <person name="Koppel N."/>
            <person name="Bisanz J.E."/>
            <person name="Pandelia M.E."/>
            <person name="Turnbaugh P.J."/>
            <person name="Balskus E.P."/>
        </authorList>
    </citation>
    <scope>NUCLEOTIDE SEQUENCE [LARGE SCALE GENOMIC DNA]</scope>
    <source>
        <strain evidence="2 3">MR1 #12</strain>
    </source>
</reference>
<dbReference type="RefSeq" id="WP_114513217.1">
    <property type="nucleotide sequence ID" value="NZ_PPUB01000004.1"/>
</dbReference>
<gene>
    <name evidence="2" type="ORF">C1872_08865</name>
</gene>
<accession>A0A369MQT0</accession>
<dbReference type="Proteomes" id="UP000253752">
    <property type="component" value="Unassembled WGS sequence"/>
</dbReference>
<evidence type="ECO:0000313" key="2">
    <source>
        <dbReference type="EMBL" id="RDB79116.1"/>
    </source>
</evidence>
<comment type="caution">
    <text evidence="2">The sequence shown here is derived from an EMBL/GenBank/DDBJ whole genome shotgun (WGS) entry which is preliminary data.</text>
</comment>
<evidence type="ECO:0000313" key="3">
    <source>
        <dbReference type="Proteomes" id="UP000253752"/>
    </source>
</evidence>